<keyword evidence="4" id="KW-1134">Transmembrane beta strand</keyword>
<dbReference type="PANTHER" id="PTHR30026:SF22">
    <property type="entry name" value="OUTER MEMBRANE EFFLUX PROTEIN"/>
    <property type="match status" value="1"/>
</dbReference>
<keyword evidence="3" id="KW-0813">Transport</keyword>
<dbReference type="RefSeq" id="WP_271433876.1">
    <property type="nucleotide sequence ID" value="NZ_JAQIOY010000009.1"/>
</dbReference>
<comment type="caution">
    <text evidence="8">The sequence shown here is derived from an EMBL/GenBank/DDBJ whole genome shotgun (WGS) entry which is preliminary data.</text>
</comment>
<dbReference type="EMBL" id="JAQIOY010000009">
    <property type="protein sequence ID" value="MDA7426528.1"/>
    <property type="molecule type" value="Genomic_DNA"/>
</dbReference>
<dbReference type="PANTHER" id="PTHR30026">
    <property type="entry name" value="OUTER MEMBRANE PROTEIN TOLC"/>
    <property type="match status" value="1"/>
</dbReference>
<dbReference type="NCBIfam" id="TIGR01844">
    <property type="entry name" value="type_I_sec_TolC"/>
    <property type="match status" value="1"/>
</dbReference>
<evidence type="ECO:0000313" key="8">
    <source>
        <dbReference type="EMBL" id="MDA7426528.1"/>
    </source>
</evidence>
<name>A0ABT4XX66_9RHOB</name>
<dbReference type="SUPFAM" id="SSF56954">
    <property type="entry name" value="Outer membrane efflux proteins (OEP)"/>
    <property type="match status" value="1"/>
</dbReference>
<evidence type="ECO:0000256" key="2">
    <source>
        <dbReference type="ARBA" id="ARBA00007613"/>
    </source>
</evidence>
<dbReference type="InterPro" id="IPR010130">
    <property type="entry name" value="T1SS_OMP_TolC"/>
</dbReference>
<evidence type="ECO:0000256" key="6">
    <source>
        <dbReference type="ARBA" id="ARBA00023136"/>
    </source>
</evidence>
<organism evidence="8 9">
    <name type="scientific">Thalassococcus lentus</name>
    <dbReference type="NCBI Taxonomy" id="1210524"/>
    <lineage>
        <taxon>Bacteria</taxon>
        <taxon>Pseudomonadati</taxon>
        <taxon>Pseudomonadota</taxon>
        <taxon>Alphaproteobacteria</taxon>
        <taxon>Rhodobacterales</taxon>
        <taxon>Roseobacteraceae</taxon>
        <taxon>Thalassococcus</taxon>
    </lineage>
</organism>
<keyword evidence="5" id="KW-0812">Transmembrane</keyword>
<accession>A0ABT4XX66</accession>
<gene>
    <name evidence="8" type="ORF">PFY00_17470</name>
</gene>
<evidence type="ECO:0000256" key="3">
    <source>
        <dbReference type="ARBA" id="ARBA00022448"/>
    </source>
</evidence>
<dbReference type="Pfam" id="PF02321">
    <property type="entry name" value="OEP"/>
    <property type="match status" value="2"/>
</dbReference>
<dbReference type="Gene3D" id="1.20.1600.10">
    <property type="entry name" value="Outer membrane efflux proteins (OEP)"/>
    <property type="match status" value="1"/>
</dbReference>
<proteinExistence type="inferred from homology"/>
<comment type="subcellular location">
    <subcellularLocation>
        <location evidence="1">Cell outer membrane</location>
    </subcellularLocation>
</comment>
<evidence type="ECO:0000256" key="4">
    <source>
        <dbReference type="ARBA" id="ARBA00022452"/>
    </source>
</evidence>
<dbReference type="InterPro" id="IPR003423">
    <property type="entry name" value="OMP_efflux"/>
</dbReference>
<evidence type="ECO:0000256" key="1">
    <source>
        <dbReference type="ARBA" id="ARBA00004442"/>
    </source>
</evidence>
<comment type="similarity">
    <text evidence="2">Belongs to the outer membrane factor (OMF) (TC 1.B.17) family.</text>
</comment>
<evidence type="ECO:0000256" key="5">
    <source>
        <dbReference type="ARBA" id="ARBA00022692"/>
    </source>
</evidence>
<dbReference type="InterPro" id="IPR051906">
    <property type="entry name" value="TolC-like"/>
</dbReference>
<keyword evidence="9" id="KW-1185">Reference proteome</keyword>
<evidence type="ECO:0000256" key="7">
    <source>
        <dbReference type="ARBA" id="ARBA00023237"/>
    </source>
</evidence>
<evidence type="ECO:0000313" key="9">
    <source>
        <dbReference type="Proteomes" id="UP001210720"/>
    </source>
</evidence>
<keyword evidence="6" id="KW-0472">Membrane</keyword>
<reference evidence="8 9" key="1">
    <citation type="submission" date="2023-01" db="EMBL/GenBank/DDBJ databases">
        <title>Thalassococcus onchidii sp. nov., isolated from a marine invertebrate from the South China Sea.</title>
        <authorList>
            <person name="Xu S."/>
            <person name="Liu Z."/>
            <person name="Xu Y."/>
        </authorList>
    </citation>
    <scope>NUCLEOTIDE SEQUENCE [LARGE SCALE GENOMIC DNA]</scope>
    <source>
        <strain evidence="8 9">KCTC 32084</strain>
    </source>
</reference>
<protein>
    <submittedName>
        <fullName evidence="8">TolC family outer membrane protein</fullName>
    </submittedName>
</protein>
<dbReference type="Proteomes" id="UP001210720">
    <property type="component" value="Unassembled WGS sequence"/>
</dbReference>
<sequence>MAVSAQAQAETLADALTSAYRHSGLLEQNRATLRAADEDVAQAIAALRPVVSWAGDVTRTFGVTGAFRPSTTFVGGIPVTTSQFSAAGSASTTASINVLAQITLFDGGRNRLGIDVAKEAVLATRAGLVSAEQQVMFRAVQAFMEMRRAIETVALRQNNVRVIRQELRAARDRFEVGEVTRTDVSLADARLSAARSALAAAEGQLQIAIEEYRAAIGRKPGKLVAPRGLPRLPANVENAKAIALRNHPEMVRAQRLVAANELGIALAEAAVSPTVTLDGRYGITENIGARGYNRGGSIGLNASGPIYSGGALNSAVRQARAERDAARGSLHTARHDIAQAVGNAYAQLRVASASRDAFEDQVRASTVAFRGVREEAKLGARTTLDVLDAEQELLDARASLVSAQVDEMIAGYAVLFTLGQLTADDLGLDVPRYDPAEYYNLVKDAPAKLSKQGRELDRVLRAIGKD</sequence>
<keyword evidence="7" id="KW-0998">Cell outer membrane</keyword>